<dbReference type="OrthoDB" id="9801717at2"/>
<dbReference type="SUPFAM" id="SSF56349">
    <property type="entry name" value="DNA breaking-rejoining enzymes"/>
    <property type="match status" value="1"/>
</dbReference>
<dbReference type="eggNOG" id="COG0582">
    <property type="taxonomic scope" value="Bacteria"/>
</dbReference>
<evidence type="ECO:0000256" key="1">
    <source>
        <dbReference type="ARBA" id="ARBA00023172"/>
    </source>
</evidence>
<dbReference type="GO" id="GO:0003677">
    <property type="term" value="F:DNA binding"/>
    <property type="evidence" value="ECO:0007669"/>
    <property type="project" value="InterPro"/>
</dbReference>
<evidence type="ECO:0000313" key="4">
    <source>
        <dbReference type="Proteomes" id="UP000011864"/>
    </source>
</evidence>
<dbReference type="Proteomes" id="UP000011864">
    <property type="component" value="Chromosome"/>
</dbReference>
<evidence type="ECO:0000259" key="2">
    <source>
        <dbReference type="PROSITE" id="PS51898"/>
    </source>
</evidence>
<dbReference type="AlphaFoldDB" id="K6Z010"/>
<dbReference type="Pfam" id="PF00589">
    <property type="entry name" value="Phage_integrase"/>
    <property type="match status" value="1"/>
</dbReference>
<accession>K6Z010</accession>
<dbReference type="Gene3D" id="1.10.443.10">
    <property type="entry name" value="Intergrase catalytic core"/>
    <property type="match status" value="1"/>
</dbReference>
<dbReference type="GO" id="GO:0015074">
    <property type="term" value="P:DNA integration"/>
    <property type="evidence" value="ECO:0007669"/>
    <property type="project" value="InterPro"/>
</dbReference>
<sequence length="73" mass="7897">MSILLTFDSIIKEATNNLKCCTALSVAFGAGLRMSEVVALKVSDIDSKRILLCIRQSKGEKDRLAMLSPVLLG</sequence>
<organism evidence="3 4">
    <name type="scientific">Paraglaciecola psychrophila 170</name>
    <dbReference type="NCBI Taxonomy" id="1129794"/>
    <lineage>
        <taxon>Bacteria</taxon>
        <taxon>Pseudomonadati</taxon>
        <taxon>Pseudomonadota</taxon>
        <taxon>Gammaproteobacteria</taxon>
        <taxon>Alteromonadales</taxon>
        <taxon>Alteromonadaceae</taxon>
        <taxon>Paraglaciecola</taxon>
    </lineage>
</organism>
<evidence type="ECO:0000313" key="3">
    <source>
        <dbReference type="EMBL" id="AGH46407.1"/>
    </source>
</evidence>
<dbReference type="InterPro" id="IPR011010">
    <property type="entry name" value="DNA_brk_join_enz"/>
</dbReference>
<protein>
    <submittedName>
        <fullName evidence="3">Putative phage integrase</fullName>
    </submittedName>
</protein>
<keyword evidence="1" id="KW-0233">DNA recombination</keyword>
<dbReference type="EMBL" id="CP003837">
    <property type="protein sequence ID" value="AGH46407.1"/>
    <property type="molecule type" value="Genomic_DNA"/>
</dbReference>
<dbReference type="InterPro" id="IPR002104">
    <property type="entry name" value="Integrase_catalytic"/>
</dbReference>
<dbReference type="STRING" id="1129794.C427_4305"/>
<proteinExistence type="predicted"/>
<name>K6Z010_9ALTE</name>
<dbReference type="GO" id="GO:0006310">
    <property type="term" value="P:DNA recombination"/>
    <property type="evidence" value="ECO:0007669"/>
    <property type="project" value="UniProtKB-KW"/>
</dbReference>
<reference evidence="3 4" key="1">
    <citation type="journal article" date="2013" name="Genome Announc.">
        <title>Complete Genome Sequence of Glaciecola psychrophila Strain 170T.</title>
        <authorList>
            <person name="Yin J."/>
            <person name="Chen J."/>
            <person name="Liu G."/>
            <person name="Yu Y."/>
            <person name="Song L."/>
            <person name="Wang X."/>
            <person name="Qu X."/>
        </authorList>
    </citation>
    <scope>NUCLEOTIDE SEQUENCE [LARGE SCALE GENOMIC DNA]</scope>
    <source>
        <strain evidence="3 4">170</strain>
    </source>
</reference>
<feature type="domain" description="Tyr recombinase" evidence="2">
    <location>
        <begin position="1"/>
        <end position="73"/>
    </location>
</feature>
<keyword evidence="4" id="KW-1185">Reference proteome</keyword>
<dbReference type="InterPro" id="IPR013762">
    <property type="entry name" value="Integrase-like_cat_sf"/>
</dbReference>
<dbReference type="KEGG" id="gps:C427_4305"/>
<dbReference type="PATRIC" id="fig|1129794.4.peg.4283"/>
<gene>
    <name evidence="3" type="ORF">C427_4305</name>
</gene>
<dbReference type="HOGENOM" id="CLU_2701459_0_0_6"/>
<dbReference type="PROSITE" id="PS51898">
    <property type="entry name" value="TYR_RECOMBINASE"/>
    <property type="match status" value="1"/>
</dbReference>